<dbReference type="Gene3D" id="3.40.720.10">
    <property type="entry name" value="Alkaline Phosphatase, subunit A"/>
    <property type="match status" value="1"/>
</dbReference>
<gene>
    <name evidence="7" type="ORF">DSTB1V02_LOCUS14126</name>
</gene>
<accession>A0A7R9FTI7</accession>
<evidence type="ECO:0000256" key="1">
    <source>
        <dbReference type="ARBA" id="ARBA00001913"/>
    </source>
</evidence>
<proteinExistence type="inferred from homology"/>
<dbReference type="InterPro" id="IPR000917">
    <property type="entry name" value="Sulfatase_N"/>
</dbReference>
<dbReference type="Proteomes" id="UP000677054">
    <property type="component" value="Unassembled WGS sequence"/>
</dbReference>
<protein>
    <recommendedName>
        <fullName evidence="6">Sulfatase N-terminal domain-containing protein</fullName>
    </recommendedName>
</protein>
<comment type="cofactor">
    <cofactor evidence="1">
        <name>Ca(2+)</name>
        <dbReference type="ChEBI" id="CHEBI:29108"/>
    </cofactor>
</comment>
<dbReference type="GO" id="GO:0008484">
    <property type="term" value="F:sulfuric ester hydrolase activity"/>
    <property type="evidence" value="ECO:0007669"/>
    <property type="project" value="InterPro"/>
</dbReference>
<dbReference type="Pfam" id="PF00884">
    <property type="entry name" value="Sulfatase"/>
    <property type="match status" value="1"/>
</dbReference>
<keyword evidence="5" id="KW-0325">Glycoprotein</keyword>
<feature type="domain" description="Sulfatase N-terminal" evidence="6">
    <location>
        <begin position="30"/>
        <end position="183"/>
    </location>
</feature>
<evidence type="ECO:0000256" key="2">
    <source>
        <dbReference type="ARBA" id="ARBA00008779"/>
    </source>
</evidence>
<sequence length="281" mass="31464">MISDDLRTEPCSHEGLDFWDGERPARGVRGVYSTDLLRRRAVEIIEGHDPSRPLFLYLAFQSPHAPLQAPEEYVERYSYVEDPNRRKYLGMVTAMDDAVGSVVDSLKKAGLWNDTVFVFTTDNGGQPLRGGNNFPLRGAKNTLWEGGTRAVAFVSSVLIPKSYVNRRLIHAVDWFPTLVHLAGGDSNGSSIDGVNQWEAIAHNKAAIRKEFVYNLRMEGDLLSGAIRVGIHKLILGDPGKPDNWIPPPRRKYRKLPRTAITKILNSPAILMRFVQQCCTIP</sequence>
<comment type="similarity">
    <text evidence="2">Belongs to the sulfatase family.</text>
</comment>
<keyword evidence="4" id="KW-0106">Calcium</keyword>
<dbReference type="OrthoDB" id="103349at2759"/>
<keyword evidence="8" id="KW-1185">Reference proteome</keyword>
<evidence type="ECO:0000259" key="6">
    <source>
        <dbReference type="Pfam" id="PF00884"/>
    </source>
</evidence>
<name>A0A7R9FTI7_9CRUS</name>
<dbReference type="PANTHER" id="PTHR10342">
    <property type="entry name" value="ARYLSULFATASE"/>
    <property type="match status" value="1"/>
</dbReference>
<reference evidence="7" key="1">
    <citation type="submission" date="2020-11" db="EMBL/GenBank/DDBJ databases">
        <authorList>
            <person name="Tran Van P."/>
        </authorList>
    </citation>
    <scope>NUCLEOTIDE SEQUENCE</scope>
</reference>
<dbReference type="EMBL" id="CAJPEV010009344">
    <property type="protein sequence ID" value="CAG0905637.1"/>
    <property type="molecule type" value="Genomic_DNA"/>
</dbReference>
<dbReference type="AlphaFoldDB" id="A0A7R9FTI7"/>
<dbReference type="SUPFAM" id="SSF53649">
    <property type="entry name" value="Alkaline phosphatase-like"/>
    <property type="match status" value="1"/>
</dbReference>
<feature type="non-terminal residue" evidence="7">
    <location>
        <position position="1"/>
    </location>
</feature>
<keyword evidence="3" id="KW-0479">Metal-binding</keyword>
<evidence type="ECO:0000256" key="3">
    <source>
        <dbReference type="ARBA" id="ARBA00022723"/>
    </source>
</evidence>
<evidence type="ECO:0000256" key="4">
    <source>
        <dbReference type="ARBA" id="ARBA00022837"/>
    </source>
</evidence>
<evidence type="ECO:0000313" key="7">
    <source>
        <dbReference type="EMBL" id="CAD7254380.1"/>
    </source>
</evidence>
<dbReference type="InterPro" id="IPR047115">
    <property type="entry name" value="ARSB"/>
</dbReference>
<dbReference type="InterPro" id="IPR017850">
    <property type="entry name" value="Alkaline_phosphatase_core_sf"/>
</dbReference>
<dbReference type="GO" id="GO:0046872">
    <property type="term" value="F:metal ion binding"/>
    <property type="evidence" value="ECO:0007669"/>
    <property type="project" value="UniProtKB-KW"/>
</dbReference>
<evidence type="ECO:0000256" key="5">
    <source>
        <dbReference type="ARBA" id="ARBA00023180"/>
    </source>
</evidence>
<evidence type="ECO:0000313" key="8">
    <source>
        <dbReference type="Proteomes" id="UP000677054"/>
    </source>
</evidence>
<dbReference type="PANTHER" id="PTHR10342:SF274">
    <property type="entry name" value="ARYLSULFATASE B"/>
    <property type="match status" value="1"/>
</dbReference>
<organism evidence="7">
    <name type="scientific">Darwinula stevensoni</name>
    <dbReference type="NCBI Taxonomy" id="69355"/>
    <lineage>
        <taxon>Eukaryota</taxon>
        <taxon>Metazoa</taxon>
        <taxon>Ecdysozoa</taxon>
        <taxon>Arthropoda</taxon>
        <taxon>Crustacea</taxon>
        <taxon>Oligostraca</taxon>
        <taxon>Ostracoda</taxon>
        <taxon>Podocopa</taxon>
        <taxon>Podocopida</taxon>
        <taxon>Darwinulocopina</taxon>
        <taxon>Darwinuloidea</taxon>
        <taxon>Darwinulidae</taxon>
        <taxon>Darwinula</taxon>
    </lineage>
</organism>
<dbReference type="EMBL" id="LR908862">
    <property type="protein sequence ID" value="CAD7254380.1"/>
    <property type="molecule type" value="Genomic_DNA"/>
</dbReference>